<dbReference type="AlphaFoldDB" id="A0A212UCJ2"/>
<dbReference type="RefSeq" id="WP_088844412.1">
    <property type="nucleotide sequence ID" value="NZ_FYEW01000002.1"/>
</dbReference>
<dbReference type="InterPro" id="IPR051159">
    <property type="entry name" value="Hexapeptide_acetyltransf"/>
</dbReference>
<reference evidence="2" key="1">
    <citation type="submission" date="2017-06" db="EMBL/GenBank/DDBJ databases">
        <authorList>
            <person name="Varghese N."/>
            <person name="Submissions S."/>
        </authorList>
    </citation>
    <scope>NUCLEOTIDE SEQUENCE [LARGE SCALE GENOMIC DNA]</scope>
    <source>
        <strain evidence="2">DSM 11116</strain>
    </source>
</reference>
<dbReference type="SUPFAM" id="SSF51161">
    <property type="entry name" value="Trimeric LpxA-like enzymes"/>
    <property type="match status" value="1"/>
</dbReference>
<dbReference type="InterPro" id="IPR001451">
    <property type="entry name" value="Hexapep"/>
</dbReference>
<organism evidence="1 2">
    <name type="scientific">Hymenobacter gelipurpurascens</name>
    <dbReference type="NCBI Taxonomy" id="89968"/>
    <lineage>
        <taxon>Bacteria</taxon>
        <taxon>Pseudomonadati</taxon>
        <taxon>Bacteroidota</taxon>
        <taxon>Cytophagia</taxon>
        <taxon>Cytophagales</taxon>
        <taxon>Hymenobacteraceae</taxon>
        <taxon>Hymenobacter</taxon>
    </lineage>
</organism>
<keyword evidence="1" id="KW-0808">Transferase</keyword>
<name>A0A212UCJ2_9BACT</name>
<sequence>MRKGLKHVVARALGLRKEMPLSFYALDVLFRRILRQNAEVKWAVHHTSTIRNPRQLVVGQGTFPGDSPGVYINADNGITIGDFTNVGPQVGLISANHDLVVNTKGEAAPPLRIGSFCWLGMGAVVLPGVELGDFTVVGAGAVVTRSFPAGYCVVAGNPARLLKQLNQDECDAQARREYERHAAGK</sequence>
<dbReference type="PANTHER" id="PTHR23416:SF78">
    <property type="entry name" value="LIPOPOLYSACCHARIDE BIOSYNTHESIS O-ACETYL TRANSFERASE WBBJ-RELATED"/>
    <property type="match status" value="1"/>
</dbReference>
<dbReference type="EMBL" id="FYEW01000002">
    <property type="protein sequence ID" value="SNC75913.1"/>
    <property type="molecule type" value="Genomic_DNA"/>
</dbReference>
<accession>A0A212UCJ2</accession>
<proteinExistence type="predicted"/>
<dbReference type="Gene3D" id="2.160.10.10">
    <property type="entry name" value="Hexapeptide repeat proteins"/>
    <property type="match status" value="1"/>
</dbReference>
<dbReference type="Proteomes" id="UP000198131">
    <property type="component" value="Unassembled WGS sequence"/>
</dbReference>
<dbReference type="Pfam" id="PF00132">
    <property type="entry name" value="Hexapep"/>
    <property type="match status" value="1"/>
</dbReference>
<evidence type="ECO:0000313" key="1">
    <source>
        <dbReference type="EMBL" id="SNC75913.1"/>
    </source>
</evidence>
<protein>
    <submittedName>
        <fullName evidence="1">Transferase hexapeptide (Six repeat-containing protein)</fullName>
    </submittedName>
</protein>
<gene>
    <name evidence="1" type="ORF">SAMN06265337_3116</name>
</gene>
<dbReference type="OrthoDB" id="9814490at2"/>
<dbReference type="InterPro" id="IPR011004">
    <property type="entry name" value="Trimer_LpxA-like_sf"/>
</dbReference>
<keyword evidence="2" id="KW-1185">Reference proteome</keyword>
<dbReference type="PANTHER" id="PTHR23416">
    <property type="entry name" value="SIALIC ACID SYNTHASE-RELATED"/>
    <property type="match status" value="1"/>
</dbReference>
<evidence type="ECO:0000313" key="2">
    <source>
        <dbReference type="Proteomes" id="UP000198131"/>
    </source>
</evidence>
<dbReference type="GO" id="GO:0016740">
    <property type="term" value="F:transferase activity"/>
    <property type="evidence" value="ECO:0007669"/>
    <property type="project" value="UniProtKB-KW"/>
</dbReference>
<dbReference type="CDD" id="cd04647">
    <property type="entry name" value="LbH_MAT_like"/>
    <property type="match status" value="1"/>
</dbReference>